<comment type="subcellular location">
    <subcellularLocation>
        <location evidence="1">Nucleus</location>
    </subcellularLocation>
</comment>
<feature type="binding site" evidence="12">
    <location>
        <position position="12"/>
    </location>
    <ligand>
        <name>Zn(2+)</name>
        <dbReference type="ChEBI" id="CHEBI:29105"/>
    </ligand>
</feature>
<dbReference type="FunFam" id="3.30.160.60:FF:000065">
    <property type="entry name" value="B-cell CLL/lymphoma 6, member B"/>
    <property type="match status" value="1"/>
</dbReference>
<organism evidence="15 16">
    <name type="scientific">Euphydryas editha</name>
    <name type="common">Edith's checkerspot</name>
    <dbReference type="NCBI Taxonomy" id="104508"/>
    <lineage>
        <taxon>Eukaryota</taxon>
        <taxon>Metazoa</taxon>
        <taxon>Ecdysozoa</taxon>
        <taxon>Arthropoda</taxon>
        <taxon>Hexapoda</taxon>
        <taxon>Insecta</taxon>
        <taxon>Pterygota</taxon>
        <taxon>Neoptera</taxon>
        <taxon>Endopterygota</taxon>
        <taxon>Lepidoptera</taxon>
        <taxon>Glossata</taxon>
        <taxon>Ditrysia</taxon>
        <taxon>Papilionoidea</taxon>
        <taxon>Nymphalidae</taxon>
        <taxon>Nymphalinae</taxon>
        <taxon>Euphydryas</taxon>
    </lineage>
</organism>
<keyword evidence="4" id="KW-0677">Repeat</keyword>
<feature type="domain" description="C2H2-type" evidence="13">
    <location>
        <begin position="436"/>
        <end position="463"/>
    </location>
</feature>
<keyword evidence="10" id="KW-0539">Nucleus</keyword>
<protein>
    <recommendedName>
        <fullName evidence="17">Zinc finger protein</fullName>
    </recommendedName>
</protein>
<dbReference type="PANTHER" id="PTHR24404">
    <property type="entry name" value="ZINC FINGER PROTEIN"/>
    <property type="match status" value="1"/>
</dbReference>
<evidence type="ECO:0000256" key="10">
    <source>
        <dbReference type="ARBA" id="ARBA00023242"/>
    </source>
</evidence>
<feature type="binding site" evidence="12">
    <location>
        <position position="9"/>
    </location>
    <ligand>
        <name>Zn(2+)</name>
        <dbReference type="ChEBI" id="CHEBI:29105"/>
    </ligand>
</feature>
<dbReference type="InterPro" id="IPR013087">
    <property type="entry name" value="Znf_C2H2_type"/>
</dbReference>
<feature type="domain" description="C2H2-type" evidence="13">
    <location>
        <begin position="380"/>
        <end position="407"/>
    </location>
</feature>
<proteinExistence type="inferred from homology"/>
<feature type="domain" description="C2H2-type" evidence="13">
    <location>
        <begin position="250"/>
        <end position="277"/>
    </location>
</feature>
<evidence type="ECO:0000259" key="13">
    <source>
        <dbReference type="PROSITE" id="PS50157"/>
    </source>
</evidence>
<dbReference type="PROSITE" id="PS51915">
    <property type="entry name" value="ZAD"/>
    <property type="match status" value="1"/>
</dbReference>
<evidence type="ECO:0000256" key="5">
    <source>
        <dbReference type="ARBA" id="ARBA00022771"/>
    </source>
</evidence>
<dbReference type="FunFam" id="3.30.160.60:FF:000446">
    <property type="entry name" value="Zinc finger protein"/>
    <property type="match status" value="1"/>
</dbReference>
<keyword evidence="8" id="KW-0238">DNA-binding</keyword>
<feature type="domain" description="C2H2-type" evidence="13">
    <location>
        <begin position="408"/>
        <end position="435"/>
    </location>
</feature>
<evidence type="ECO:0000256" key="3">
    <source>
        <dbReference type="ARBA" id="ARBA00022723"/>
    </source>
</evidence>
<keyword evidence="5 11" id="KW-0863">Zinc-finger</keyword>
<keyword evidence="3 12" id="KW-0479">Metal-binding</keyword>
<dbReference type="AlphaFoldDB" id="A0AAU9TGL4"/>
<dbReference type="InterPro" id="IPR050589">
    <property type="entry name" value="Ikaros_C2H2-ZF"/>
</dbReference>
<feature type="domain" description="C2H2-type" evidence="13">
    <location>
        <begin position="307"/>
        <end position="335"/>
    </location>
</feature>
<dbReference type="Pfam" id="PF00096">
    <property type="entry name" value="zf-C2H2"/>
    <property type="match status" value="5"/>
</dbReference>
<dbReference type="Pfam" id="PF13912">
    <property type="entry name" value="zf-C2H2_6"/>
    <property type="match status" value="2"/>
</dbReference>
<dbReference type="PROSITE" id="PS00028">
    <property type="entry name" value="ZINC_FINGER_C2H2_1"/>
    <property type="match status" value="8"/>
</dbReference>
<evidence type="ECO:0000313" key="16">
    <source>
        <dbReference type="Proteomes" id="UP001153954"/>
    </source>
</evidence>
<evidence type="ECO:0000259" key="14">
    <source>
        <dbReference type="PROSITE" id="PS51915"/>
    </source>
</evidence>
<dbReference type="GO" id="GO:0000978">
    <property type="term" value="F:RNA polymerase II cis-regulatory region sequence-specific DNA binding"/>
    <property type="evidence" value="ECO:0007669"/>
    <property type="project" value="TreeGrafter"/>
</dbReference>
<dbReference type="PANTHER" id="PTHR24404:SF111">
    <property type="entry name" value="GASTRULA ZINC FINGER PROTEIN XLCGF49.1-LIKE-RELATED"/>
    <property type="match status" value="1"/>
</dbReference>
<dbReference type="GO" id="GO:0003700">
    <property type="term" value="F:DNA-binding transcription factor activity"/>
    <property type="evidence" value="ECO:0007669"/>
    <property type="project" value="TreeGrafter"/>
</dbReference>
<evidence type="ECO:0008006" key="17">
    <source>
        <dbReference type="Google" id="ProtNLM"/>
    </source>
</evidence>
<accession>A0AAU9TGL4</accession>
<dbReference type="Gene3D" id="3.40.1800.20">
    <property type="match status" value="1"/>
</dbReference>
<dbReference type="Gene3D" id="3.30.160.60">
    <property type="entry name" value="Classic Zinc Finger"/>
    <property type="match status" value="7"/>
</dbReference>
<dbReference type="GO" id="GO:0006357">
    <property type="term" value="P:regulation of transcription by RNA polymerase II"/>
    <property type="evidence" value="ECO:0007669"/>
    <property type="project" value="TreeGrafter"/>
</dbReference>
<evidence type="ECO:0000256" key="1">
    <source>
        <dbReference type="ARBA" id="ARBA00004123"/>
    </source>
</evidence>
<name>A0AAU9TGL4_EUPED</name>
<evidence type="ECO:0000313" key="15">
    <source>
        <dbReference type="EMBL" id="CAH2083930.1"/>
    </source>
</evidence>
<evidence type="ECO:0000256" key="7">
    <source>
        <dbReference type="ARBA" id="ARBA00023015"/>
    </source>
</evidence>
<dbReference type="Pfam" id="PF07776">
    <property type="entry name" value="zf-AD"/>
    <property type="match status" value="1"/>
</dbReference>
<dbReference type="PROSITE" id="PS50157">
    <property type="entry name" value="ZINC_FINGER_C2H2_2"/>
    <property type="match status" value="9"/>
</dbReference>
<evidence type="ECO:0000256" key="8">
    <source>
        <dbReference type="ARBA" id="ARBA00023125"/>
    </source>
</evidence>
<keyword evidence="7" id="KW-0805">Transcription regulation</keyword>
<comment type="similarity">
    <text evidence="2">Belongs to the krueppel C2H2-type zinc-finger protein family.</text>
</comment>
<keyword evidence="9" id="KW-0804">Transcription</keyword>
<feature type="binding site" evidence="12">
    <location>
        <position position="56"/>
    </location>
    <ligand>
        <name>Zn(2+)</name>
        <dbReference type="ChEBI" id="CHEBI:29105"/>
    </ligand>
</feature>
<dbReference type="Proteomes" id="UP001153954">
    <property type="component" value="Unassembled WGS sequence"/>
</dbReference>
<dbReference type="EMBL" id="CAKOGL010000002">
    <property type="protein sequence ID" value="CAH2083930.1"/>
    <property type="molecule type" value="Genomic_DNA"/>
</dbReference>
<dbReference type="SUPFAM" id="SSF57667">
    <property type="entry name" value="beta-beta-alpha zinc fingers"/>
    <property type="match status" value="5"/>
</dbReference>
<reference evidence="15" key="1">
    <citation type="submission" date="2022-03" db="EMBL/GenBank/DDBJ databases">
        <authorList>
            <person name="Tunstrom K."/>
        </authorList>
    </citation>
    <scope>NUCLEOTIDE SEQUENCE</scope>
</reference>
<dbReference type="InterPro" id="IPR036236">
    <property type="entry name" value="Znf_C2H2_sf"/>
</dbReference>
<keyword evidence="16" id="KW-1185">Reference proteome</keyword>
<evidence type="ECO:0000256" key="9">
    <source>
        <dbReference type="ARBA" id="ARBA00023163"/>
    </source>
</evidence>
<dbReference type="SMART" id="SM00868">
    <property type="entry name" value="zf-AD"/>
    <property type="match status" value="1"/>
</dbReference>
<evidence type="ECO:0000256" key="6">
    <source>
        <dbReference type="ARBA" id="ARBA00022833"/>
    </source>
</evidence>
<feature type="domain" description="C2H2-type" evidence="13">
    <location>
        <begin position="278"/>
        <end position="301"/>
    </location>
</feature>
<feature type="domain" description="ZAD" evidence="14">
    <location>
        <begin position="7"/>
        <end position="83"/>
    </location>
</feature>
<feature type="binding site" evidence="12">
    <location>
        <position position="59"/>
    </location>
    <ligand>
        <name>Zn(2+)</name>
        <dbReference type="ChEBI" id="CHEBI:29105"/>
    </ligand>
</feature>
<gene>
    <name evidence="15" type="ORF">EEDITHA_LOCUS549</name>
</gene>
<keyword evidence="6 12" id="KW-0862">Zinc</keyword>
<dbReference type="InterPro" id="IPR012934">
    <property type="entry name" value="Znf_AD"/>
</dbReference>
<sequence>MSENEETYCRLCAEQTPVTLLISPEENEVFTPKLASKLSWINIDISTPNGLPKTICYSCFDLLNRTWSFLNNVRTAQEKLKAIFVKKTEQKQCIDETNVKHENIPGKPVDINWEDFQRPKIEIEVEESKEKAPTITKDTVIITDGSDSGLIKAENDTDFEDLLIESANGFMISSDSDSPLEKIAKKKKVGRKRKKLSKIEDNADLPIDILPFNLTWDNQSCRCAKCDALCQSIISLQLHSLQIHNQCCLFKCIECEKIVSTYRSIVRHIRTHNNALRHCCEYCNKVFLRTSELNIHKVKYHKDIYKTKCTYCGASFETEDELKEHKSIFFNGSKRISKKIKVVSDEKHSDFKCDLCEKVFKNRQNLYQHRVLHTERSRNFACHVCGKMYYTKGSLSAHVRTHEEAKRYKCDHCPRAFHAKGNLISHLSLHSGLKPFICEQCGKSFRVKRHLISHSIVHTDLRPYVCEYCNKTFRFKTRLNLHVRQHTGVRPYKCIYCQRDFTNGSNHKKHMYRRHGIDTSTRNKYNVVIKNNDLNSDSVTKVSGTIS</sequence>
<feature type="domain" description="C2H2-type" evidence="13">
    <location>
        <begin position="464"/>
        <end position="491"/>
    </location>
</feature>
<evidence type="ECO:0000256" key="4">
    <source>
        <dbReference type="ARBA" id="ARBA00022737"/>
    </source>
</evidence>
<evidence type="ECO:0000256" key="11">
    <source>
        <dbReference type="PROSITE-ProRule" id="PRU00042"/>
    </source>
</evidence>
<comment type="caution">
    <text evidence="15">The sequence shown here is derived from an EMBL/GenBank/DDBJ whole genome shotgun (WGS) entry which is preliminary data.</text>
</comment>
<evidence type="ECO:0000256" key="2">
    <source>
        <dbReference type="ARBA" id="ARBA00006991"/>
    </source>
</evidence>
<dbReference type="FunFam" id="3.30.160.60:FF:001480">
    <property type="entry name" value="Si:cabz01071911.3"/>
    <property type="match status" value="1"/>
</dbReference>
<evidence type="ECO:0000256" key="12">
    <source>
        <dbReference type="PROSITE-ProRule" id="PRU01263"/>
    </source>
</evidence>
<dbReference type="GO" id="GO:0005634">
    <property type="term" value="C:nucleus"/>
    <property type="evidence" value="ECO:0007669"/>
    <property type="project" value="UniProtKB-SubCell"/>
</dbReference>
<dbReference type="GO" id="GO:0008270">
    <property type="term" value="F:zinc ion binding"/>
    <property type="evidence" value="ECO:0007669"/>
    <property type="project" value="UniProtKB-UniRule"/>
</dbReference>
<feature type="domain" description="C2H2-type" evidence="13">
    <location>
        <begin position="351"/>
        <end position="378"/>
    </location>
</feature>
<feature type="domain" description="C2H2-type" evidence="13">
    <location>
        <begin position="492"/>
        <end position="520"/>
    </location>
</feature>
<dbReference type="SUPFAM" id="SSF57716">
    <property type="entry name" value="Glucocorticoid receptor-like (DNA-binding domain)"/>
    <property type="match status" value="1"/>
</dbReference>
<dbReference type="SMART" id="SM00355">
    <property type="entry name" value="ZnF_C2H2"/>
    <property type="match status" value="10"/>
</dbReference>